<dbReference type="InterPro" id="IPR029442">
    <property type="entry name" value="GyrI-like"/>
</dbReference>
<name>A0A8T5V0C1_9EURY</name>
<dbReference type="InterPro" id="IPR010499">
    <property type="entry name" value="AraC_E-bd"/>
</dbReference>
<dbReference type="SUPFAM" id="SSF55136">
    <property type="entry name" value="Probable bacterial effector-binding domain"/>
    <property type="match status" value="1"/>
</dbReference>
<dbReference type="RefSeq" id="WP_223790908.1">
    <property type="nucleotide sequence ID" value="NZ_JAIOUQ010000003.1"/>
</dbReference>
<dbReference type="InterPro" id="IPR050908">
    <property type="entry name" value="SmbC-like"/>
</dbReference>
<protein>
    <submittedName>
        <fullName evidence="2">GyrI-like domain-containing protein</fullName>
    </submittedName>
</protein>
<comment type="caution">
    <text evidence="2">The sequence shown here is derived from an EMBL/GenBank/DDBJ whole genome shotgun (WGS) entry which is preliminary data.</text>
</comment>
<organism evidence="2 3">
    <name type="scientific">Methanobacterium spitsbergense</name>
    <dbReference type="NCBI Taxonomy" id="2874285"/>
    <lineage>
        <taxon>Archaea</taxon>
        <taxon>Methanobacteriati</taxon>
        <taxon>Methanobacteriota</taxon>
        <taxon>Methanomada group</taxon>
        <taxon>Methanobacteria</taxon>
        <taxon>Methanobacteriales</taxon>
        <taxon>Methanobacteriaceae</taxon>
        <taxon>Methanobacterium</taxon>
    </lineage>
</organism>
<proteinExistence type="predicted"/>
<accession>A0A8T5V0C1</accession>
<gene>
    <name evidence="2" type="ORF">K8N75_04505</name>
</gene>
<dbReference type="AlphaFoldDB" id="A0A8T5V0C1"/>
<reference evidence="3" key="1">
    <citation type="journal article" date="2022" name="Microbiol. Resour. Announc.">
        <title>Draft Genome Sequence of a Methanogenic Archaeon from West Spitsbergen Permafrost.</title>
        <authorList>
            <person name="Trubitsyn V."/>
            <person name="Rivkina E."/>
            <person name="Shcherbakova V."/>
        </authorList>
    </citation>
    <scope>NUCLEOTIDE SEQUENCE [LARGE SCALE GENOMIC DNA]</scope>
    <source>
        <strain evidence="3">VT</strain>
    </source>
</reference>
<dbReference type="EMBL" id="JAIOUQ010000003">
    <property type="protein sequence ID" value="MBZ2165301.1"/>
    <property type="molecule type" value="Genomic_DNA"/>
</dbReference>
<dbReference type="InterPro" id="IPR011256">
    <property type="entry name" value="Reg_factor_effector_dom_sf"/>
</dbReference>
<feature type="domain" description="AraC effector-binding" evidence="1">
    <location>
        <begin position="1"/>
        <end position="150"/>
    </location>
</feature>
<keyword evidence="3" id="KW-1185">Reference proteome</keyword>
<dbReference type="Proteomes" id="UP000825933">
    <property type="component" value="Unassembled WGS sequence"/>
</dbReference>
<dbReference type="SMART" id="SM00871">
    <property type="entry name" value="AraC_E_bind"/>
    <property type="match status" value="1"/>
</dbReference>
<evidence type="ECO:0000313" key="3">
    <source>
        <dbReference type="Proteomes" id="UP000825933"/>
    </source>
</evidence>
<dbReference type="PANTHER" id="PTHR40055:SF1">
    <property type="entry name" value="TRANSCRIPTIONAL REGULATOR YGIV-RELATED"/>
    <property type="match status" value="1"/>
</dbReference>
<evidence type="ECO:0000313" key="2">
    <source>
        <dbReference type="EMBL" id="MBZ2165301.1"/>
    </source>
</evidence>
<evidence type="ECO:0000259" key="1">
    <source>
        <dbReference type="SMART" id="SM00871"/>
    </source>
</evidence>
<dbReference type="Pfam" id="PF06445">
    <property type="entry name" value="GyrI-like"/>
    <property type="match status" value="1"/>
</dbReference>
<dbReference type="PANTHER" id="PTHR40055">
    <property type="entry name" value="TRANSCRIPTIONAL REGULATOR YGIV-RELATED"/>
    <property type="match status" value="1"/>
</dbReference>
<sequence length="152" mass="16979">MEIKLKKTEEKQVAYIFYTGPVEDMGDLIGEIVDWMMAQNVEMTGPPYSAYYTSPAEVAPQDMQYEMGVPFAGQASEAGKVKIKTMPVQKVISAIHKGPYSEVGPVYEVLMNKVIEDGYQMIGAPIEIYFNSPMEVPESDLLTEIQFPVVKI</sequence>
<dbReference type="Gene3D" id="3.20.80.10">
    <property type="entry name" value="Regulatory factor, effector binding domain"/>
    <property type="match status" value="1"/>
</dbReference>